<feature type="chain" id="PRO_5024822219" evidence="1">
    <location>
        <begin position="28"/>
        <end position="176"/>
    </location>
</feature>
<comment type="caution">
    <text evidence="3">The sequence shown here is derived from an EMBL/GenBank/DDBJ whole genome shotgun (WGS) entry which is preliminary data.</text>
</comment>
<organism evidence="3 4">
    <name type="scientific">Solirubrobacter pauli</name>
    <dbReference type="NCBI Taxonomy" id="166793"/>
    <lineage>
        <taxon>Bacteria</taxon>
        <taxon>Bacillati</taxon>
        <taxon>Actinomycetota</taxon>
        <taxon>Thermoleophilia</taxon>
        <taxon>Solirubrobacterales</taxon>
        <taxon>Solirubrobacteraceae</taxon>
        <taxon>Solirubrobacter</taxon>
    </lineage>
</organism>
<dbReference type="PANTHER" id="PTHR31157">
    <property type="entry name" value="SCP DOMAIN-CONTAINING PROTEIN"/>
    <property type="match status" value="1"/>
</dbReference>
<sequence>MRRIRQLVASSVIAVSACVAAPVAAEAAACAGADSVPSATTQEAHATLCLLNEQRRAHGLRPLRLDGKLGRAARAHAEDMVAKRYFAHESKSGATFATRIKRTGWTKSRRSYTMGENIAWGGGSLATPRAIVRSWMNSAGHRANILARDFRFIGIGIAAATPEGGAGGTYATDFGG</sequence>
<keyword evidence="4" id="KW-1185">Reference proteome</keyword>
<evidence type="ECO:0000313" key="4">
    <source>
        <dbReference type="Proteomes" id="UP000278962"/>
    </source>
</evidence>
<dbReference type="Proteomes" id="UP000278962">
    <property type="component" value="Unassembled WGS sequence"/>
</dbReference>
<dbReference type="OrthoDB" id="68195at2"/>
<feature type="signal peptide" evidence="1">
    <location>
        <begin position="1"/>
        <end position="27"/>
    </location>
</feature>
<protein>
    <submittedName>
        <fullName evidence="3">Uncharacterized protein YkwD</fullName>
    </submittedName>
</protein>
<dbReference type="SUPFAM" id="SSF55797">
    <property type="entry name" value="PR-1-like"/>
    <property type="match status" value="1"/>
</dbReference>
<dbReference type="Pfam" id="PF00188">
    <property type="entry name" value="CAP"/>
    <property type="match status" value="1"/>
</dbReference>
<reference evidence="3 4" key="1">
    <citation type="submission" date="2018-10" db="EMBL/GenBank/DDBJ databases">
        <title>Genomic Encyclopedia of Archaeal and Bacterial Type Strains, Phase II (KMG-II): from individual species to whole genera.</title>
        <authorList>
            <person name="Goeker M."/>
        </authorList>
    </citation>
    <scope>NUCLEOTIDE SEQUENCE [LARGE SCALE GENOMIC DNA]</scope>
    <source>
        <strain evidence="3 4">DSM 14954</strain>
    </source>
</reference>
<name>A0A660L3C9_9ACTN</name>
<dbReference type="EMBL" id="RBIL01000002">
    <property type="protein sequence ID" value="RKQ86393.1"/>
    <property type="molecule type" value="Genomic_DNA"/>
</dbReference>
<evidence type="ECO:0000256" key="1">
    <source>
        <dbReference type="SAM" id="SignalP"/>
    </source>
</evidence>
<evidence type="ECO:0000259" key="2">
    <source>
        <dbReference type="Pfam" id="PF00188"/>
    </source>
</evidence>
<gene>
    <name evidence="3" type="ORF">C8N24_4405</name>
</gene>
<feature type="domain" description="SCP" evidence="2">
    <location>
        <begin position="50"/>
        <end position="160"/>
    </location>
</feature>
<keyword evidence="1" id="KW-0732">Signal</keyword>
<proteinExistence type="predicted"/>
<dbReference type="PANTHER" id="PTHR31157:SF1">
    <property type="entry name" value="SCP DOMAIN-CONTAINING PROTEIN"/>
    <property type="match status" value="1"/>
</dbReference>
<dbReference type="PROSITE" id="PS51257">
    <property type="entry name" value="PROKAR_LIPOPROTEIN"/>
    <property type="match status" value="1"/>
</dbReference>
<evidence type="ECO:0000313" key="3">
    <source>
        <dbReference type="EMBL" id="RKQ86393.1"/>
    </source>
</evidence>
<dbReference type="RefSeq" id="WP_121254084.1">
    <property type="nucleotide sequence ID" value="NZ_RBIL01000002.1"/>
</dbReference>
<dbReference type="AlphaFoldDB" id="A0A660L3C9"/>
<dbReference type="InterPro" id="IPR014044">
    <property type="entry name" value="CAP_dom"/>
</dbReference>
<dbReference type="Gene3D" id="3.40.33.10">
    <property type="entry name" value="CAP"/>
    <property type="match status" value="1"/>
</dbReference>
<dbReference type="CDD" id="cd05379">
    <property type="entry name" value="CAP_bacterial"/>
    <property type="match status" value="1"/>
</dbReference>
<dbReference type="InterPro" id="IPR035940">
    <property type="entry name" value="CAP_sf"/>
</dbReference>
<accession>A0A660L3C9</accession>